<keyword evidence="2 4" id="KW-0560">Oxidoreductase</keyword>
<dbReference type="FunFam" id="3.40.605.10:FF:000001">
    <property type="entry name" value="Aldehyde dehydrogenase 1"/>
    <property type="match status" value="1"/>
</dbReference>
<gene>
    <name evidence="6" type="ORF">G6N73_32660</name>
</gene>
<dbReference type="InterPro" id="IPR016162">
    <property type="entry name" value="Ald_DH_N"/>
</dbReference>
<dbReference type="Proteomes" id="UP001642900">
    <property type="component" value="Unassembled WGS sequence"/>
</dbReference>
<proteinExistence type="inferred from homology"/>
<protein>
    <submittedName>
        <fullName evidence="6">Aldehyde dehydrogenase family protein</fullName>
    </submittedName>
</protein>
<dbReference type="GO" id="GO:0004030">
    <property type="term" value="F:aldehyde dehydrogenase [NAD(P)+] activity"/>
    <property type="evidence" value="ECO:0007669"/>
    <property type="project" value="UniProtKB-ARBA"/>
</dbReference>
<dbReference type="InterPro" id="IPR016161">
    <property type="entry name" value="Ald_DH/histidinol_DH"/>
</dbReference>
<comment type="caution">
    <text evidence="6">The sequence shown here is derived from an EMBL/GenBank/DDBJ whole genome shotgun (WGS) entry which is preliminary data.</text>
</comment>
<evidence type="ECO:0000313" key="7">
    <source>
        <dbReference type="Proteomes" id="UP001642900"/>
    </source>
</evidence>
<feature type="active site" evidence="3">
    <location>
        <position position="246"/>
    </location>
</feature>
<evidence type="ECO:0000256" key="4">
    <source>
        <dbReference type="RuleBase" id="RU003345"/>
    </source>
</evidence>
<dbReference type="FunFam" id="3.40.309.10:FF:000009">
    <property type="entry name" value="Aldehyde dehydrogenase A"/>
    <property type="match status" value="1"/>
</dbReference>
<dbReference type="Pfam" id="PF00171">
    <property type="entry name" value="Aldedh"/>
    <property type="match status" value="1"/>
</dbReference>
<evidence type="ECO:0000256" key="3">
    <source>
        <dbReference type="PROSITE-ProRule" id="PRU10007"/>
    </source>
</evidence>
<evidence type="ECO:0000256" key="2">
    <source>
        <dbReference type="ARBA" id="ARBA00023002"/>
    </source>
</evidence>
<accession>A0A6G4WNS4</accession>
<dbReference type="InterPro" id="IPR016163">
    <property type="entry name" value="Ald_DH_C"/>
</dbReference>
<dbReference type="AlphaFoldDB" id="A0A6G4WNS4"/>
<dbReference type="SUPFAM" id="SSF53720">
    <property type="entry name" value="ALDH-like"/>
    <property type="match status" value="1"/>
</dbReference>
<dbReference type="InterPro" id="IPR015590">
    <property type="entry name" value="Aldehyde_DH_dom"/>
</dbReference>
<evidence type="ECO:0000259" key="5">
    <source>
        <dbReference type="Pfam" id="PF00171"/>
    </source>
</evidence>
<evidence type="ECO:0000313" key="6">
    <source>
        <dbReference type="EMBL" id="NGO55717.1"/>
    </source>
</evidence>
<dbReference type="InterPro" id="IPR029510">
    <property type="entry name" value="Ald_DH_CS_GLU"/>
</dbReference>
<dbReference type="PROSITE" id="PS00687">
    <property type="entry name" value="ALDEHYDE_DEHYDR_GLU"/>
    <property type="match status" value="1"/>
</dbReference>
<organism evidence="6 7">
    <name type="scientific">Allomesorhizobium camelthorni</name>
    <dbReference type="NCBI Taxonomy" id="475069"/>
    <lineage>
        <taxon>Bacteria</taxon>
        <taxon>Pseudomonadati</taxon>
        <taxon>Pseudomonadota</taxon>
        <taxon>Alphaproteobacteria</taxon>
        <taxon>Hyphomicrobiales</taxon>
        <taxon>Phyllobacteriaceae</taxon>
        <taxon>Allomesorhizobium</taxon>
    </lineage>
</organism>
<reference evidence="6 7" key="1">
    <citation type="submission" date="2020-02" db="EMBL/GenBank/DDBJ databases">
        <title>Genome sequence of strain CCNWXJ40-4.</title>
        <authorList>
            <person name="Gao J."/>
            <person name="Sun J."/>
        </authorList>
    </citation>
    <scope>NUCLEOTIDE SEQUENCE [LARGE SCALE GENOMIC DNA]</scope>
    <source>
        <strain evidence="6 7">CCNWXJ 40-4</strain>
    </source>
</reference>
<dbReference type="NCBIfam" id="NF010000">
    <property type="entry name" value="PRK13473.1"/>
    <property type="match status" value="1"/>
</dbReference>
<dbReference type="PANTHER" id="PTHR11699">
    <property type="entry name" value="ALDEHYDE DEHYDROGENASE-RELATED"/>
    <property type="match status" value="1"/>
</dbReference>
<keyword evidence="7" id="KW-1185">Reference proteome</keyword>
<dbReference type="RefSeq" id="WP_165034062.1">
    <property type="nucleotide sequence ID" value="NZ_JAAKZF010000124.1"/>
</dbReference>
<dbReference type="EMBL" id="JAAKZF010000124">
    <property type="protein sequence ID" value="NGO55717.1"/>
    <property type="molecule type" value="Genomic_DNA"/>
</dbReference>
<name>A0A6G4WNS4_9HYPH</name>
<comment type="similarity">
    <text evidence="1 4">Belongs to the aldehyde dehydrogenase family.</text>
</comment>
<sequence>MSTRLLINGELVAGDGDSHAIVNPATALIISQVRESSFEQVDAAVRAAAEAFEHFSLTSPAHRSSLLLSIADLIEANGQQLAELESLDVGKPWPSAYNDELPLIVDTFRFFAGAIRTMTGSAAGEYVPGHTSMIRRDPLGPVAAITPWNYPLMMAAWKIAAGLAAGCTVVLKPSEITPLSTLYLAELLASVLPKGALNVIHGRGATVGDRLIHAAEIEVIAITGSPATGMAAMRAAAQTLKHVHLELGGKAPVIVFDDADIPSVAKTLRGASFFNAGQDCAQPCRVLAHDSVYDALVAAVASEVAEIKVGAQRALGTEMGPLVSAAHRDRVAGFVERARGTAEIVLGGAVGDAPGYFYTPTVIANVDNDAEIAESEVFGPVVTISRFSDVSDAIRIANSGRYGLASSVWTRDVGTAMSVTKRLRYGFTWVNAHGVATPEMPWAAMRGSGTGSDMSVYALNAYTAVRHVMVSHT</sequence>
<evidence type="ECO:0000256" key="1">
    <source>
        <dbReference type="ARBA" id="ARBA00009986"/>
    </source>
</evidence>
<dbReference type="Gene3D" id="3.40.309.10">
    <property type="entry name" value="Aldehyde Dehydrogenase, Chain A, domain 2"/>
    <property type="match status" value="1"/>
</dbReference>
<feature type="domain" description="Aldehyde dehydrogenase" evidence="5">
    <location>
        <begin position="15"/>
        <end position="468"/>
    </location>
</feature>
<dbReference type="Gene3D" id="3.40.605.10">
    <property type="entry name" value="Aldehyde Dehydrogenase, Chain A, domain 1"/>
    <property type="match status" value="1"/>
</dbReference>